<dbReference type="InterPro" id="IPR003495">
    <property type="entry name" value="CobW/HypB/UreG_nucleotide-bd"/>
</dbReference>
<accession>A0A1H8J9R9</accession>
<organism evidence="8 9">
    <name type="scientific">Peptostreptococcus russellii</name>
    <dbReference type="NCBI Taxonomy" id="215200"/>
    <lineage>
        <taxon>Bacteria</taxon>
        <taxon>Bacillati</taxon>
        <taxon>Bacillota</taxon>
        <taxon>Clostridia</taxon>
        <taxon>Peptostreptococcales</taxon>
        <taxon>Peptostreptococcaceae</taxon>
        <taxon>Peptostreptococcus</taxon>
    </lineage>
</organism>
<evidence type="ECO:0000256" key="3">
    <source>
        <dbReference type="ARBA" id="ARBA00023186"/>
    </source>
</evidence>
<evidence type="ECO:0000313" key="9">
    <source>
        <dbReference type="Proteomes" id="UP000199512"/>
    </source>
</evidence>
<dbReference type="PANTHER" id="PTHR13748">
    <property type="entry name" value="COBW-RELATED"/>
    <property type="match status" value="1"/>
</dbReference>
<reference evidence="8 9" key="1">
    <citation type="submission" date="2016-10" db="EMBL/GenBank/DDBJ databases">
        <authorList>
            <person name="de Groot N.N."/>
        </authorList>
    </citation>
    <scope>NUCLEOTIDE SEQUENCE [LARGE SCALE GENOMIC DNA]</scope>
    <source>
        <strain evidence="8 9">Calf135</strain>
    </source>
</reference>
<proteinExistence type="inferred from homology"/>
<feature type="domain" description="CobW C-terminal" evidence="7">
    <location>
        <begin position="248"/>
        <end position="331"/>
    </location>
</feature>
<evidence type="ECO:0000256" key="5">
    <source>
        <dbReference type="ARBA" id="ARBA00049117"/>
    </source>
</evidence>
<feature type="domain" description="CobW/HypB/UreG nucleotide-binding" evidence="6">
    <location>
        <begin position="6"/>
        <end position="180"/>
    </location>
</feature>
<dbReference type="InterPro" id="IPR051316">
    <property type="entry name" value="Zinc-reg_GTPase_activator"/>
</dbReference>
<evidence type="ECO:0000259" key="6">
    <source>
        <dbReference type="Pfam" id="PF02492"/>
    </source>
</evidence>
<evidence type="ECO:0000313" key="8">
    <source>
        <dbReference type="EMBL" id="SEN77663.1"/>
    </source>
</evidence>
<evidence type="ECO:0000256" key="2">
    <source>
        <dbReference type="ARBA" id="ARBA00022801"/>
    </source>
</evidence>
<dbReference type="PANTHER" id="PTHR13748:SF62">
    <property type="entry name" value="COBW DOMAIN-CONTAINING PROTEIN"/>
    <property type="match status" value="1"/>
</dbReference>
<dbReference type="OrthoDB" id="9808822at2"/>
<dbReference type="GO" id="GO:0000166">
    <property type="term" value="F:nucleotide binding"/>
    <property type="evidence" value="ECO:0007669"/>
    <property type="project" value="UniProtKB-KW"/>
</dbReference>
<sequence length="332" mass="38080">MKKTNILIISGFLGSGKTTFIKKYIKEAESLEKTVIIENEFGEVGIDGEILKKEGINVKEINSGCICCSVSGSFKDSIKNIKKSFDPDTIIIEPSGVAKLSEIEDICRKYPEEFKILQKITIVDPFLYKMYTLNFGEFYIDQVKNSNIILFSRYSKFIEDENSLKEIIDDIMSKNKKTHIVENEWTSFNSFNLIYKENLNNSEEINQVDIAEHSCCGHSHDGHSHDEHLHKHSCCGHSHDEHLHNDDFESIAIHSKKIFTENEIRKTLNNFNNNDFGSIVRCKGTVKSESGYYRINFVPKEINIESDFKAENTIIIVIGRNLNKNKISKLFC</sequence>
<evidence type="ECO:0000259" key="7">
    <source>
        <dbReference type="Pfam" id="PF07683"/>
    </source>
</evidence>
<dbReference type="GO" id="GO:0016787">
    <property type="term" value="F:hydrolase activity"/>
    <property type="evidence" value="ECO:0007669"/>
    <property type="project" value="UniProtKB-KW"/>
</dbReference>
<keyword evidence="2" id="KW-0378">Hydrolase</keyword>
<gene>
    <name evidence="8" type="ORF">SAMN05216454_11219</name>
</gene>
<dbReference type="RefSeq" id="WP_091975870.1">
    <property type="nucleotide sequence ID" value="NZ_CAUWDX010000006.1"/>
</dbReference>
<dbReference type="STRING" id="215200.SAMN05216454_11219"/>
<keyword evidence="3" id="KW-0143">Chaperone</keyword>
<dbReference type="InterPro" id="IPR011629">
    <property type="entry name" value="CobW-like_C"/>
</dbReference>
<dbReference type="Proteomes" id="UP000199512">
    <property type="component" value="Unassembled WGS sequence"/>
</dbReference>
<comment type="catalytic activity">
    <reaction evidence="5">
        <text>GTP + H2O = GDP + phosphate + H(+)</text>
        <dbReference type="Rhea" id="RHEA:19669"/>
        <dbReference type="ChEBI" id="CHEBI:15377"/>
        <dbReference type="ChEBI" id="CHEBI:15378"/>
        <dbReference type="ChEBI" id="CHEBI:37565"/>
        <dbReference type="ChEBI" id="CHEBI:43474"/>
        <dbReference type="ChEBI" id="CHEBI:58189"/>
    </reaction>
    <physiologicalReaction direction="left-to-right" evidence="5">
        <dbReference type="Rhea" id="RHEA:19670"/>
    </physiologicalReaction>
</comment>
<dbReference type="Gene3D" id="3.40.50.300">
    <property type="entry name" value="P-loop containing nucleotide triphosphate hydrolases"/>
    <property type="match status" value="1"/>
</dbReference>
<dbReference type="EMBL" id="FODF01000012">
    <property type="protein sequence ID" value="SEN77663.1"/>
    <property type="molecule type" value="Genomic_DNA"/>
</dbReference>
<name>A0A1H8J9R9_9FIRM</name>
<keyword evidence="9" id="KW-1185">Reference proteome</keyword>
<dbReference type="Gene3D" id="3.30.1220.10">
    <property type="entry name" value="CobW-like, C-terminal domain"/>
    <property type="match status" value="1"/>
</dbReference>
<keyword evidence="1" id="KW-0547">Nucleotide-binding</keyword>
<dbReference type="SUPFAM" id="SSF90002">
    <property type="entry name" value="Hypothetical protein YjiA, C-terminal domain"/>
    <property type="match status" value="1"/>
</dbReference>
<protein>
    <submittedName>
        <fullName evidence="8">GTPase, G3E family</fullName>
    </submittedName>
</protein>
<dbReference type="Pfam" id="PF07683">
    <property type="entry name" value="CobW_C"/>
    <property type="match status" value="1"/>
</dbReference>
<dbReference type="SUPFAM" id="SSF52540">
    <property type="entry name" value="P-loop containing nucleoside triphosphate hydrolases"/>
    <property type="match status" value="1"/>
</dbReference>
<evidence type="ECO:0000256" key="4">
    <source>
        <dbReference type="ARBA" id="ARBA00034320"/>
    </source>
</evidence>
<dbReference type="InterPro" id="IPR036627">
    <property type="entry name" value="CobW-likC_sf"/>
</dbReference>
<dbReference type="AlphaFoldDB" id="A0A1H8J9R9"/>
<dbReference type="Pfam" id="PF02492">
    <property type="entry name" value="cobW"/>
    <property type="match status" value="1"/>
</dbReference>
<comment type="similarity">
    <text evidence="4">Belongs to the SIMIBI class G3E GTPase family. ZNG1 subfamily.</text>
</comment>
<dbReference type="InterPro" id="IPR027417">
    <property type="entry name" value="P-loop_NTPase"/>
</dbReference>
<dbReference type="GO" id="GO:0005737">
    <property type="term" value="C:cytoplasm"/>
    <property type="evidence" value="ECO:0007669"/>
    <property type="project" value="TreeGrafter"/>
</dbReference>
<evidence type="ECO:0000256" key="1">
    <source>
        <dbReference type="ARBA" id="ARBA00022741"/>
    </source>
</evidence>